<keyword evidence="1" id="KW-0479">Metal-binding</keyword>
<dbReference type="SMART" id="SM00184">
    <property type="entry name" value="RING"/>
    <property type="match status" value="1"/>
</dbReference>
<dbReference type="EMBL" id="JACGWL010000002">
    <property type="protein sequence ID" value="KAK4408492.1"/>
    <property type="molecule type" value="Genomic_DNA"/>
</dbReference>
<evidence type="ECO:0000313" key="5">
    <source>
        <dbReference type="Proteomes" id="UP001289374"/>
    </source>
</evidence>
<dbReference type="InterPro" id="IPR051266">
    <property type="entry name" value="CLCR"/>
</dbReference>
<keyword evidence="1" id="KW-0862">Zinc</keyword>
<evidence type="ECO:0000259" key="3">
    <source>
        <dbReference type="PROSITE" id="PS50089"/>
    </source>
</evidence>
<dbReference type="PROSITE" id="PS50089">
    <property type="entry name" value="ZF_RING_2"/>
    <property type="match status" value="1"/>
</dbReference>
<dbReference type="PANTHER" id="PTHR10579">
    <property type="entry name" value="CALCIUM-ACTIVATED CHLORIDE CHANNEL REGULATOR"/>
    <property type="match status" value="1"/>
</dbReference>
<dbReference type="Pfam" id="PF17123">
    <property type="entry name" value="zf-RING_11"/>
    <property type="match status" value="1"/>
</dbReference>
<dbReference type="InterPro" id="IPR001841">
    <property type="entry name" value="Znf_RING"/>
</dbReference>
<reference evidence="4" key="1">
    <citation type="submission" date="2020-06" db="EMBL/GenBank/DDBJ databases">
        <authorList>
            <person name="Li T."/>
            <person name="Hu X."/>
            <person name="Zhang T."/>
            <person name="Song X."/>
            <person name="Zhang H."/>
            <person name="Dai N."/>
            <person name="Sheng W."/>
            <person name="Hou X."/>
            <person name="Wei L."/>
        </authorList>
    </citation>
    <scope>NUCLEOTIDE SEQUENCE</scope>
    <source>
        <strain evidence="4">K16</strain>
        <tissue evidence="4">Leaf</tissue>
    </source>
</reference>
<dbReference type="Proteomes" id="UP001289374">
    <property type="component" value="Unassembled WGS sequence"/>
</dbReference>
<name>A0AAE1XBJ3_9LAMI</name>
<feature type="region of interest" description="Disordered" evidence="2">
    <location>
        <begin position="24"/>
        <end position="57"/>
    </location>
</feature>
<dbReference type="Gene3D" id="3.30.40.10">
    <property type="entry name" value="Zinc/RING finger domain, C3HC4 (zinc finger)"/>
    <property type="match status" value="1"/>
</dbReference>
<feature type="region of interest" description="Disordered" evidence="2">
    <location>
        <begin position="196"/>
        <end position="217"/>
    </location>
</feature>
<dbReference type="SUPFAM" id="SSF57850">
    <property type="entry name" value="RING/U-box"/>
    <property type="match status" value="1"/>
</dbReference>
<accession>A0AAE1XBJ3</accession>
<dbReference type="CDD" id="cd23114">
    <property type="entry name" value="RING-H2_WAVH2"/>
    <property type="match status" value="1"/>
</dbReference>
<evidence type="ECO:0000256" key="1">
    <source>
        <dbReference type="PROSITE-ProRule" id="PRU00175"/>
    </source>
</evidence>
<evidence type="ECO:0000256" key="2">
    <source>
        <dbReference type="SAM" id="MobiDB-lite"/>
    </source>
</evidence>
<dbReference type="GO" id="GO:0008270">
    <property type="term" value="F:zinc ion binding"/>
    <property type="evidence" value="ECO:0007669"/>
    <property type="project" value="UniProtKB-KW"/>
</dbReference>
<keyword evidence="5" id="KW-1185">Reference proteome</keyword>
<dbReference type="AlphaFoldDB" id="A0AAE1XBJ3"/>
<sequence>MGGSKWMKMALGLKLNSCLQVPRTVEESPSEEAPPPYSAARLSDSVSLTPTAPRDSRHRVCMPTTPTLSSSGLLLPVDSSESSKMICAICLTAMKPGHGQAIFTAECSHSFHFDCISSNVKHGKRTCPLCRKKWEEIPSQTAATQKPQGRRTNYLSRPENDAWTTVIRRLPPPRLSTSQNISSIFHAAEPGVFDDDDEVSIPQCDRNQESSSSYNTDDAQFTEALEVETYPEISSVPKSESHNNFSVLIHLKAPVSARQHEAETDGAAPLVTSQISRVPVDLVTVLDVSGSMAGTKLALLKGNGICNPKLRPF</sequence>
<organism evidence="4 5">
    <name type="scientific">Sesamum angolense</name>
    <dbReference type="NCBI Taxonomy" id="2727404"/>
    <lineage>
        <taxon>Eukaryota</taxon>
        <taxon>Viridiplantae</taxon>
        <taxon>Streptophyta</taxon>
        <taxon>Embryophyta</taxon>
        <taxon>Tracheophyta</taxon>
        <taxon>Spermatophyta</taxon>
        <taxon>Magnoliopsida</taxon>
        <taxon>eudicotyledons</taxon>
        <taxon>Gunneridae</taxon>
        <taxon>Pentapetalae</taxon>
        <taxon>asterids</taxon>
        <taxon>lamiids</taxon>
        <taxon>Lamiales</taxon>
        <taxon>Pedaliaceae</taxon>
        <taxon>Sesamum</taxon>
    </lineage>
</organism>
<gene>
    <name evidence="4" type="ORF">Sango_0430200</name>
</gene>
<keyword evidence="1" id="KW-0863">Zinc-finger</keyword>
<dbReference type="InterPro" id="IPR013083">
    <property type="entry name" value="Znf_RING/FYVE/PHD"/>
</dbReference>
<evidence type="ECO:0000313" key="4">
    <source>
        <dbReference type="EMBL" id="KAK4408492.1"/>
    </source>
</evidence>
<feature type="domain" description="RING-type" evidence="3">
    <location>
        <begin position="87"/>
        <end position="131"/>
    </location>
</feature>
<dbReference type="PANTHER" id="PTHR10579:SF158">
    <property type="entry name" value="RETROELEMENT POL POLYPROTEIN-LIKE"/>
    <property type="match status" value="1"/>
</dbReference>
<proteinExistence type="predicted"/>
<protein>
    <submittedName>
        <fullName evidence="4">E3 ubiquitin-protein ligase WAVH1</fullName>
    </submittedName>
</protein>
<reference evidence="4" key="2">
    <citation type="journal article" date="2024" name="Plant">
        <title>Genomic evolution and insights into agronomic trait innovations of Sesamum species.</title>
        <authorList>
            <person name="Miao H."/>
            <person name="Wang L."/>
            <person name="Qu L."/>
            <person name="Liu H."/>
            <person name="Sun Y."/>
            <person name="Le M."/>
            <person name="Wang Q."/>
            <person name="Wei S."/>
            <person name="Zheng Y."/>
            <person name="Lin W."/>
            <person name="Duan Y."/>
            <person name="Cao H."/>
            <person name="Xiong S."/>
            <person name="Wang X."/>
            <person name="Wei L."/>
            <person name="Li C."/>
            <person name="Ma Q."/>
            <person name="Ju M."/>
            <person name="Zhao R."/>
            <person name="Li G."/>
            <person name="Mu C."/>
            <person name="Tian Q."/>
            <person name="Mei H."/>
            <person name="Zhang T."/>
            <person name="Gao T."/>
            <person name="Zhang H."/>
        </authorList>
    </citation>
    <scope>NUCLEOTIDE SEQUENCE</scope>
    <source>
        <strain evidence="4">K16</strain>
    </source>
</reference>
<comment type="caution">
    <text evidence="4">The sequence shown here is derived from an EMBL/GenBank/DDBJ whole genome shotgun (WGS) entry which is preliminary data.</text>
</comment>